<reference evidence="7" key="1">
    <citation type="submission" date="2023-01" db="EMBL/GenBank/DDBJ databases">
        <title>Genome assembly of the deep-sea coral Lophelia pertusa.</title>
        <authorList>
            <person name="Herrera S."/>
            <person name="Cordes E."/>
        </authorList>
    </citation>
    <scope>NUCLEOTIDE SEQUENCE</scope>
    <source>
        <strain evidence="7">USNM1676648</strain>
        <tissue evidence="7">Polyp</tissue>
    </source>
</reference>
<comment type="caution">
    <text evidence="7">The sequence shown here is derived from an EMBL/GenBank/DDBJ whole genome shotgun (WGS) entry which is preliminary data.</text>
</comment>
<keyword evidence="4" id="KW-0663">Pyridoxal phosphate</keyword>
<evidence type="ECO:0000256" key="1">
    <source>
        <dbReference type="ARBA" id="ARBA00001933"/>
    </source>
</evidence>
<dbReference type="EMBL" id="MU825876">
    <property type="protein sequence ID" value="KAJ7386618.1"/>
    <property type="molecule type" value="Genomic_DNA"/>
</dbReference>
<organism evidence="7 8">
    <name type="scientific">Desmophyllum pertusum</name>
    <dbReference type="NCBI Taxonomy" id="174260"/>
    <lineage>
        <taxon>Eukaryota</taxon>
        <taxon>Metazoa</taxon>
        <taxon>Cnidaria</taxon>
        <taxon>Anthozoa</taxon>
        <taxon>Hexacorallia</taxon>
        <taxon>Scleractinia</taxon>
        <taxon>Caryophylliina</taxon>
        <taxon>Caryophylliidae</taxon>
        <taxon>Desmophyllum</taxon>
    </lineage>
</organism>
<dbReference type="Proteomes" id="UP001163046">
    <property type="component" value="Unassembled WGS sequence"/>
</dbReference>
<keyword evidence="5 7" id="KW-0012">Acyltransferase</keyword>
<dbReference type="OrthoDB" id="5973508at2759"/>
<evidence type="ECO:0000256" key="4">
    <source>
        <dbReference type="ARBA" id="ARBA00022898"/>
    </source>
</evidence>
<evidence type="ECO:0000256" key="5">
    <source>
        <dbReference type="ARBA" id="ARBA00023315"/>
    </source>
</evidence>
<comment type="similarity">
    <text evidence="2">Belongs to the class-II pyridoxal-phosphate-dependent aminotransferase family.</text>
</comment>
<protein>
    <submittedName>
        <fullName evidence="7">Serine palmitoyltransferase 1</fullName>
        <ecNumber evidence="7">2.3.1.50</ecNumber>
    </submittedName>
</protein>
<proteinExistence type="inferred from homology"/>
<evidence type="ECO:0000256" key="3">
    <source>
        <dbReference type="ARBA" id="ARBA00022679"/>
    </source>
</evidence>
<keyword evidence="3 7" id="KW-0808">Transferase</keyword>
<dbReference type="GO" id="GO:0004758">
    <property type="term" value="F:serine C-palmitoyltransferase activity"/>
    <property type="evidence" value="ECO:0007669"/>
    <property type="project" value="UniProtKB-EC"/>
</dbReference>
<keyword evidence="6" id="KW-0812">Transmembrane</keyword>
<dbReference type="InterPro" id="IPR050087">
    <property type="entry name" value="AON_synthase_class-II"/>
</dbReference>
<comment type="cofactor">
    <cofactor evidence="1">
        <name>pyridoxal 5'-phosphate</name>
        <dbReference type="ChEBI" id="CHEBI:597326"/>
    </cofactor>
</comment>
<dbReference type="GO" id="GO:0016020">
    <property type="term" value="C:membrane"/>
    <property type="evidence" value="ECO:0007669"/>
    <property type="project" value="GOC"/>
</dbReference>
<dbReference type="PANTHER" id="PTHR13693:SF2">
    <property type="entry name" value="SERINE PALMITOYLTRANSFERASE 1"/>
    <property type="match status" value="1"/>
</dbReference>
<dbReference type="AlphaFoldDB" id="A0A9W9ZT78"/>
<feature type="transmembrane region" description="Helical" evidence="6">
    <location>
        <begin position="23"/>
        <end position="41"/>
    </location>
</feature>
<keyword evidence="6" id="KW-1133">Transmembrane helix</keyword>
<evidence type="ECO:0000313" key="8">
    <source>
        <dbReference type="Proteomes" id="UP001163046"/>
    </source>
</evidence>
<name>A0A9W9ZT78_9CNID</name>
<sequence>MSFPDPFTPGRIEILEYYTKVPFYHVLFEAVLVLWIIRLITSKTFRFREQKIDLTEKEEEELIEEWQPEPLVPATPTYELDTITPKVVQGKPGHTLNIDDKECLNFATFNFLGFVGNEKIEDTAIKSLHQYGVGSCGPRGFMVQ</sequence>
<dbReference type="SUPFAM" id="SSF53383">
    <property type="entry name" value="PLP-dependent transferases"/>
    <property type="match status" value="1"/>
</dbReference>
<dbReference type="InterPro" id="IPR015424">
    <property type="entry name" value="PyrdxlP-dep_Trfase"/>
</dbReference>
<accession>A0A9W9ZT78</accession>
<dbReference type="EC" id="2.3.1.50" evidence="7"/>
<evidence type="ECO:0000256" key="6">
    <source>
        <dbReference type="SAM" id="Phobius"/>
    </source>
</evidence>
<dbReference type="GO" id="GO:0005783">
    <property type="term" value="C:endoplasmic reticulum"/>
    <property type="evidence" value="ECO:0007669"/>
    <property type="project" value="TreeGrafter"/>
</dbReference>
<dbReference type="GO" id="GO:0046513">
    <property type="term" value="P:ceramide biosynthetic process"/>
    <property type="evidence" value="ECO:0007669"/>
    <property type="project" value="TreeGrafter"/>
</dbReference>
<gene>
    <name evidence="7" type="primary">SPTLC1_2</name>
    <name evidence="7" type="ORF">OS493_008767</name>
</gene>
<keyword evidence="8" id="KW-1185">Reference proteome</keyword>
<evidence type="ECO:0000256" key="2">
    <source>
        <dbReference type="ARBA" id="ARBA00008392"/>
    </source>
</evidence>
<dbReference type="GO" id="GO:0046512">
    <property type="term" value="P:sphingosine biosynthetic process"/>
    <property type="evidence" value="ECO:0007669"/>
    <property type="project" value="TreeGrafter"/>
</dbReference>
<evidence type="ECO:0000313" key="7">
    <source>
        <dbReference type="EMBL" id="KAJ7386618.1"/>
    </source>
</evidence>
<keyword evidence="6" id="KW-0472">Membrane</keyword>
<dbReference type="PANTHER" id="PTHR13693">
    <property type="entry name" value="CLASS II AMINOTRANSFERASE/8-AMINO-7-OXONONANOATE SYNTHASE"/>
    <property type="match status" value="1"/>
</dbReference>